<evidence type="ECO:0000256" key="8">
    <source>
        <dbReference type="ARBA" id="ARBA00034111"/>
    </source>
</evidence>
<dbReference type="Pfam" id="PF02214">
    <property type="entry name" value="BTB_2"/>
    <property type="match status" value="1"/>
</dbReference>
<evidence type="ECO:0000256" key="4">
    <source>
        <dbReference type="ARBA" id="ARBA00023136"/>
    </source>
</evidence>
<keyword evidence="6" id="KW-0966">Cell projection</keyword>
<dbReference type="WBParaSite" id="SBAD_0000770801-mRNA-1">
    <property type="protein sequence ID" value="SBAD_0000770801-mRNA-1"/>
    <property type="gene ID" value="SBAD_0000770801"/>
</dbReference>
<evidence type="ECO:0000256" key="9">
    <source>
        <dbReference type="ARBA" id="ARBA00057758"/>
    </source>
</evidence>
<evidence type="ECO:0000256" key="5">
    <source>
        <dbReference type="ARBA" id="ARBA00023257"/>
    </source>
</evidence>
<dbReference type="SUPFAM" id="SSF54695">
    <property type="entry name" value="POZ domain"/>
    <property type="match status" value="1"/>
</dbReference>
<reference evidence="11 12" key="2">
    <citation type="submission" date="2018-11" db="EMBL/GenBank/DDBJ databases">
        <authorList>
            <consortium name="Pathogen Informatics"/>
        </authorList>
    </citation>
    <scope>NUCLEOTIDE SEQUENCE [LARGE SCALE GENOMIC DNA]</scope>
</reference>
<keyword evidence="2" id="KW-0597">Phosphoprotein</keyword>
<evidence type="ECO:0000256" key="6">
    <source>
        <dbReference type="ARBA" id="ARBA00023273"/>
    </source>
</evidence>
<evidence type="ECO:0000313" key="13">
    <source>
        <dbReference type="WBParaSite" id="SBAD_0000770801-mRNA-1"/>
    </source>
</evidence>
<comment type="function">
    <text evidence="9">Auxiliary subunit of GABA-B receptors that determine the pharmacology and kinetics of the receptor response. Increases agonist potency and markedly alter the G-protein signaling of the receptors by accelerating onset and promoting desensitization.</text>
</comment>
<organism evidence="13">
    <name type="scientific">Soboliphyme baturini</name>
    <dbReference type="NCBI Taxonomy" id="241478"/>
    <lineage>
        <taxon>Eukaryota</taxon>
        <taxon>Metazoa</taxon>
        <taxon>Ecdysozoa</taxon>
        <taxon>Nematoda</taxon>
        <taxon>Enoplea</taxon>
        <taxon>Dorylaimia</taxon>
        <taxon>Dioctophymatida</taxon>
        <taxon>Dioctophymatoidea</taxon>
        <taxon>Soboliphymatidae</taxon>
        <taxon>Soboliphyme</taxon>
    </lineage>
</organism>
<dbReference type="SMART" id="SM00225">
    <property type="entry name" value="BTB"/>
    <property type="match status" value="1"/>
</dbReference>
<dbReference type="InterPro" id="IPR057093">
    <property type="entry name" value="H1_KCTD8_12_16"/>
</dbReference>
<protein>
    <submittedName>
        <fullName evidence="13">BTB domain-containing protein</fullName>
    </submittedName>
</protein>
<dbReference type="CDD" id="cd22204">
    <property type="entry name" value="H1_KCTD12-like"/>
    <property type="match status" value="1"/>
</dbReference>
<evidence type="ECO:0000256" key="7">
    <source>
        <dbReference type="ARBA" id="ARBA00034100"/>
    </source>
</evidence>
<sequence length="275" mass="31088">MRTEVVTLNVGGLKMATTLATLTKDPSSLLATTFAVLMSQEELTQNSAEHESSDWVMKMADGCYFIDRNGPLFRHILDYLRNDKLILPCNFNELDQLLQEAKFYRLSQLVGEITRLCGSPAASLSSLSTIGSNKFYLARYGHITISYRGTFAFGRNGPQEVNFRKLNRILVCGRATLCREVFGDTLNESRDPDRGGENRYTSRMFLKHNSLEQAFDMLAERGFSLITSCSSGAMCGMDGLRHGTENEENKWNHYTQFVFFRGQSRLSSYVTFPNI</sequence>
<dbReference type="EMBL" id="UZAM01010615">
    <property type="protein sequence ID" value="VDP13065.1"/>
    <property type="molecule type" value="Genomic_DNA"/>
</dbReference>
<name>A0A183IUY2_9BILA</name>
<dbReference type="InterPro" id="IPR000210">
    <property type="entry name" value="BTB/POZ_dom"/>
</dbReference>
<keyword evidence="3" id="KW-0770">Synapse</keyword>
<dbReference type="Proteomes" id="UP000270296">
    <property type="component" value="Unassembled WGS sequence"/>
</dbReference>
<dbReference type="InterPro" id="IPR003131">
    <property type="entry name" value="T1-type_BTB"/>
</dbReference>
<evidence type="ECO:0000313" key="11">
    <source>
        <dbReference type="EMBL" id="VDP13065.1"/>
    </source>
</evidence>
<evidence type="ECO:0000259" key="10">
    <source>
        <dbReference type="SMART" id="SM00225"/>
    </source>
</evidence>
<gene>
    <name evidence="11" type="ORF">SBAD_LOCUS7429</name>
</gene>
<evidence type="ECO:0000256" key="3">
    <source>
        <dbReference type="ARBA" id="ARBA00023018"/>
    </source>
</evidence>
<feature type="domain" description="BTB" evidence="10">
    <location>
        <begin position="4"/>
        <end position="121"/>
    </location>
</feature>
<evidence type="ECO:0000256" key="2">
    <source>
        <dbReference type="ARBA" id="ARBA00022553"/>
    </source>
</evidence>
<reference evidence="13" key="1">
    <citation type="submission" date="2016-06" db="UniProtKB">
        <authorList>
            <consortium name="WormBaseParasite"/>
        </authorList>
    </citation>
    <scope>IDENTIFICATION</scope>
</reference>
<dbReference type="InterPro" id="IPR011333">
    <property type="entry name" value="SKP1/BTB/POZ_sf"/>
</dbReference>
<proteinExistence type="predicted"/>
<evidence type="ECO:0000313" key="12">
    <source>
        <dbReference type="Proteomes" id="UP000270296"/>
    </source>
</evidence>
<evidence type="ECO:0000256" key="1">
    <source>
        <dbReference type="ARBA" id="ARBA00022475"/>
    </source>
</evidence>
<keyword evidence="1" id="KW-1003">Cell membrane</keyword>
<dbReference type="AlphaFoldDB" id="A0A183IUY2"/>
<dbReference type="PANTHER" id="PTHR14499:SF136">
    <property type="entry name" value="GH08630P"/>
    <property type="match status" value="1"/>
</dbReference>
<comment type="subcellular location">
    <subcellularLocation>
        <location evidence="7">Postsynaptic cell membrane</location>
    </subcellularLocation>
    <subcellularLocation>
        <location evidence="8">Presynaptic cell membrane</location>
    </subcellularLocation>
</comment>
<keyword evidence="12" id="KW-1185">Reference proteome</keyword>
<dbReference type="PANTHER" id="PTHR14499">
    <property type="entry name" value="POTASSIUM CHANNEL TETRAMERIZATION DOMAIN-CONTAINING"/>
    <property type="match status" value="1"/>
</dbReference>
<dbReference type="OrthoDB" id="2414723at2759"/>
<dbReference type="GO" id="GO:0042734">
    <property type="term" value="C:presynaptic membrane"/>
    <property type="evidence" value="ECO:0007669"/>
    <property type="project" value="UniProtKB-SubCell"/>
</dbReference>
<keyword evidence="5" id="KW-0628">Postsynaptic cell membrane</keyword>
<keyword evidence="4" id="KW-0472">Membrane</keyword>
<accession>A0A183IUY2</accession>
<dbReference type="Gene3D" id="3.30.710.10">
    <property type="entry name" value="Potassium Channel Kv1.1, Chain A"/>
    <property type="match status" value="1"/>
</dbReference>
<dbReference type="GO" id="GO:0051260">
    <property type="term" value="P:protein homooligomerization"/>
    <property type="evidence" value="ECO:0007669"/>
    <property type="project" value="InterPro"/>
</dbReference>
<dbReference type="Pfam" id="PF23110">
    <property type="entry name" value="H1_KCTD8_12_16"/>
    <property type="match status" value="1"/>
</dbReference>
<dbReference type="GO" id="GO:0045211">
    <property type="term" value="C:postsynaptic membrane"/>
    <property type="evidence" value="ECO:0007669"/>
    <property type="project" value="UniProtKB-SubCell"/>
</dbReference>